<dbReference type="SUPFAM" id="SSF56059">
    <property type="entry name" value="Glutathione synthetase ATP-binding domain-like"/>
    <property type="match status" value="1"/>
</dbReference>
<dbReference type="Gene3D" id="3.40.50.20">
    <property type="match status" value="1"/>
</dbReference>
<dbReference type="Proteomes" id="UP000251889">
    <property type="component" value="Unassembled WGS sequence"/>
</dbReference>
<dbReference type="PANTHER" id="PTHR39217:SF1">
    <property type="entry name" value="GLUTATHIONE SYNTHETASE"/>
    <property type="match status" value="1"/>
</dbReference>
<dbReference type="InterPro" id="IPR013815">
    <property type="entry name" value="ATP_grasp_subdomain_1"/>
</dbReference>
<evidence type="ECO:0000313" key="2">
    <source>
        <dbReference type="Proteomes" id="UP000251889"/>
    </source>
</evidence>
<name>A0A364Y5N8_9BACT</name>
<accession>A0A364Y5N8</accession>
<dbReference type="InterPro" id="IPR053191">
    <property type="entry name" value="DcsG_Biosynth_Enzyme"/>
</dbReference>
<dbReference type="OrthoDB" id="3373978at2"/>
<reference evidence="1 2" key="1">
    <citation type="submission" date="2018-06" db="EMBL/GenBank/DDBJ databases">
        <title>Chryseolinea flavus sp. nov., a member of the phylum Bacteroidetes isolated from soil.</title>
        <authorList>
            <person name="Li Y."/>
            <person name="Wang J."/>
        </authorList>
    </citation>
    <scope>NUCLEOTIDE SEQUENCE [LARGE SCALE GENOMIC DNA]</scope>
    <source>
        <strain evidence="1 2">SDU1-6</strain>
    </source>
</reference>
<dbReference type="Gene3D" id="3.30.470.20">
    <property type="entry name" value="ATP-grasp fold, B domain"/>
    <property type="match status" value="1"/>
</dbReference>
<dbReference type="AlphaFoldDB" id="A0A364Y5N8"/>
<comment type="caution">
    <text evidence="1">The sequence shown here is derived from an EMBL/GenBank/DDBJ whole genome shotgun (WGS) entry which is preliminary data.</text>
</comment>
<sequence length="285" mass="32738">MRKIALLTCQRLSNLFETDQTLIPLFADKGFQAQPAIWNDPTIDWRTFEALVIRNTWDYYTQHDQFVAWLHKMRDNHIKLLNPPDVVLWNLHKFYLKTFQQQGVAIIDTLFSSAIAPVMLKEIVARGWENIVIKPAISAGSYLTKTFQVSDMSENTLSDIVKDGDWLIQPFIPEIEVQGELSMIFFNDTFSHAVVKVPKAGDFRVQRQYGGHYKLVDPGVSLIDMAEKIIACVGEPLLYARVDGVVIRGVFHLMELELIEPDLYFEFGIDIKKRFVNAVTDSLDR</sequence>
<dbReference type="EMBL" id="QMFY01000002">
    <property type="protein sequence ID" value="RAW02308.1"/>
    <property type="molecule type" value="Genomic_DNA"/>
</dbReference>
<dbReference type="RefSeq" id="WP_112746131.1">
    <property type="nucleotide sequence ID" value="NZ_QMFY01000002.1"/>
</dbReference>
<evidence type="ECO:0000313" key="1">
    <source>
        <dbReference type="EMBL" id="RAW02308.1"/>
    </source>
</evidence>
<dbReference type="PANTHER" id="PTHR39217">
    <property type="match status" value="1"/>
</dbReference>
<evidence type="ECO:0008006" key="3">
    <source>
        <dbReference type="Google" id="ProtNLM"/>
    </source>
</evidence>
<gene>
    <name evidence="1" type="ORF">DQQ10_07175</name>
</gene>
<dbReference type="GO" id="GO:0005524">
    <property type="term" value="F:ATP binding"/>
    <property type="evidence" value="ECO:0007669"/>
    <property type="project" value="InterPro"/>
</dbReference>
<protein>
    <recommendedName>
        <fullName evidence="3">Prokaryotic glutathione synthetase ATP-binding domain-containing protein</fullName>
    </recommendedName>
</protein>
<keyword evidence="2" id="KW-1185">Reference proteome</keyword>
<organism evidence="1 2">
    <name type="scientific">Pseudochryseolinea flava</name>
    <dbReference type="NCBI Taxonomy" id="2059302"/>
    <lineage>
        <taxon>Bacteria</taxon>
        <taxon>Pseudomonadati</taxon>
        <taxon>Bacteroidota</taxon>
        <taxon>Cytophagia</taxon>
        <taxon>Cytophagales</taxon>
        <taxon>Fulvivirgaceae</taxon>
        <taxon>Pseudochryseolinea</taxon>
    </lineage>
</organism>
<dbReference type="Gene3D" id="3.30.1490.20">
    <property type="entry name" value="ATP-grasp fold, A domain"/>
    <property type="match status" value="1"/>
</dbReference>
<proteinExistence type="predicted"/>